<protein>
    <submittedName>
        <fullName evidence="1">Uncharacterized protein</fullName>
    </submittedName>
</protein>
<proteinExistence type="predicted"/>
<comment type="caution">
    <text evidence="1">The sequence shown here is derived from an EMBL/GenBank/DDBJ whole genome shotgun (WGS) entry which is preliminary data.</text>
</comment>
<dbReference type="EMBL" id="PGGO01000002">
    <property type="protein sequence ID" value="PSH70048.1"/>
    <property type="molecule type" value="Genomic_DNA"/>
</dbReference>
<sequence length="125" mass="14990">MNTTQLTRRFRRVSLVPARERGHPYSDPDEGYDLLIPLDRDSRLDQAEWRTHPHLCRIRRFRAKNVASYGQLQRKPDGQWYIEYSNGKTEVAFHWSDEHFVEEKYLSIKSGETIHCYRITLVERP</sequence>
<dbReference type="Proteomes" id="UP000241444">
    <property type="component" value="Unassembled WGS sequence"/>
</dbReference>
<gene>
    <name evidence="1" type="ORF">CU102_02770</name>
</gene>
<evidence type="ECO:0000313" key="1">
    <source>
        <dbReference type="EMBL" id="PSH70048.1"/>
    </source>
</evidence>
<dbReference type="AlphaFoldDB" id="A0A2P7BUA0"/>
<keyword evidence="2" id="KW-1185">Reference proteome</keyword>
<accession>A0A2P7BUA0</accession>
<reference evidence="2" key="1">
    <citation type="submission" date="2017-11" db="EMBL/GenBank/DDBJ databases">
        <authorList>
            <person name="Kuznetsova I."/>
            <person name="Sazanova A."/>
            <person name="Chirak E."/>
            <person name="Safronova V."/>
            <person name="Willems A."/>
        </authorList>
    </citation>
    <scope>NUCLEOTIDE SEQUENCE [LARGE SCALE GENOMIC DNA]</scope>
    <source>
        <strain evidence="2">STM 196</strain>
    </source>
</reference>
<organism evidence="1 2">
    <name type="scientific">Phyllobacterium brassicacearum</name>
    <dbReference type="NCBI Taxonomy" id="314235"/>
    <lineage>
        <taxon>Bacteria</taxon>
        <taxon>Pseudomonadati</taxon>
        <taxon>Pseudomonadota</taxon>
        <taxon>Alphaproteobacteria</taxon>
        <taxon>Hyphomicrobiales</taxon>
        <taxon>Phyllobacteriaceae</taxon>
        <taxon>Phyllobacterium</taxon>
    </lineage>
</organism>
<name>A0A2P7BUA0_9HYPH</name>
<evidence type="ECO:0000313" key="2">
    <source>
        <dbReference type="Proteomes" id="UP000241444"/>
    </source>
</evidence>